<dbReference type="EMBL" id="PYGK01000010">
    <property type="protein sequence ID" value="PSL27063.1"/>
    <property type="molecule type" value="Genomic_DNA"/>
</dbReference>
<evidence type="ECO:0000313" key="2">
    <source>
        <dbReference type="EMBL" id="PSL27063.1"/>
    </source>
</evidence>
<gene>
    <name evidence="2" type="ORF">CLV42_110217</name>
</gene>
<dbReference type="AlphaFoldDB" id="A0A2P8FZB8"/>
<accession>A0A2P8FZB8</accession>
<reference evidence="2 3" key="1">
    <citation type="submission" date="2018-03" db="EMBL/GenBank/DDBJ databases">
        <title>Genomic Encyclopedia of Archaeal and Bacterial Type Strains, Phase II (KMG-II): from individual species to whole genera.</title>
        <authorList>
            <person name="Goeker M."/>
        </authorList>
    </citation>
    <scope>NUCLEOTIDE SEQUENCE [LARGE SCALE GENOMIC DNA]</scope>
    <source>
        <strain evidence="2 3">DSM 18107</strain>
    </source>
</reference>
<dbReference type="Proteomes" id="UP000240978">
    <property type="component" value="Unassembled WGS sequence"/>
</dbReference>
<name>A0A2P8FZB8_9BACT</name>
<sequence>MNVMRSLSLSGCCLFILCMLISPVFAQKGDWYTFTTGNTPVCHLKIDDDELVVETTGGPSRQVKLAGASGRGGGAEHLEIKRVFDNGRMYTIHLSDDNLYFCTTFKYFKRQDSLVMFCADGVDNGYKTMQEALLAIKKDTGSHFSITLYKKEQLDVLKRKPPITKATEQEFSAGLEQFTKQMDQFWQYRGYGRYEPYYSWMNLIYGNAFAEAFRDKFNPFTLDAKNLKSPISKYGTNPAVKKQLQDAGLLPGEEQ</sequence>
<evidence type="ECO:0008006" key="4">
    <source>
        <dbReference type="Google" id="ProtNLM"/>
    </source>
</evidence>
<keyword evidence="3" id="KW-1185">Reference proteome</keyword>
<proteinExistence type="predicted"/>
<comment type="caution">
    <text evidence="2">The sequence shown here is derived from an EMBL/GenBank/DDBJ whole genome shotgun (WGS) entry which is preliminary data.</text>
</comment>
<feature type="chain" id="PRO_5015191174" description="DUF4369 domain-containing protein" evidence="1">
    <location>
        <begin position="27"/>
        <end position="255"/>
    </location>
</feature>
<evidence type="ECO:0000256" key="1">
    <source>
        <dbReference type="SAM" id="SignalP"/>
    </source>
</evidence>
<evidence type="ECO:0000313" key="3">
    <source>
        <dbReference type="Proteomes" id="UP000240978"/>
    </source>
</evidence>
<organism evidence="2 3">
    <name type="scientific">Chitinophaga ginsengisoli</name>
    <dbReference type="NCBI Taxonomy" id="363837"/>
    <lineage>
        <taxon>Bacteria</taxon>
        <taxon>Pseudomonadati</taxon>
        <taxon>Bacteroidota</taxon>
        <taxon>Chitinophagia</taxon>
        <taxon>Chitinophagales</taxon>
        <taxon>Chitinophagaceae</taxon>
        <taxon>Chitinophaga</taxon>
    </lineage>
</organism>
<feature type="signal peptide" evidence="1">
    <location>
        <begin position="1"/>
        <end position="26"/>
    </location>
</feature>
<keyword evidence="1" id="KW-0732">Signal</keyword>
<protein>
    <recommendedName>
        <fullName evidence="4">DUF4369 domain-containing protein</fullName>
    </recommendedName>
</protein>